<feature type="compositionally biased region" description="Low complexity" evidence="1">
    <location>
        <begin position="203"/>
        <end position="243"/>
    </location>
</feature>
<dbReference type="EMBL" id="JAAAIM010001444">
    <property type="protein sequence ID" value="KAG0278492.1"/>
    <property type="molecule type" value="Genomic_DNA"/>
</dbReference>
<evidence type="ECO:0000256" key="1">
    <source>
        <dbReference type="SAM" id="MobiDB-lite"/>
    </source>
</evidence>
<reference evidence="2 3" key="1">
    <citation type="journal article" date="2020" name="Fungal Divers.">
        <title>Resolving the Mortierellaceae phylogeny through synthesis of multi-gene phylogenetics and phylogenomics.</title>
        <authorList>
            <person name="Vandepol N."/>
            <person name="Liber J."/>
            <person name="Desiro A."/>
            <person name="Na H."/>
            <person name="Kennedy M."/>
            <person name="Barry K."/>
            <person name="Grigoriev I.V."/>
            <person name="Miller A.N."/>
            <person name="O'Donnell K."/>
            <person name="Stajich J.E."/>
            <person name="Bonito G."/>
        </authorList>
    </citation>
    <scope>NUCLEOTIDE SEQUENCE [LARGE SCALE GENOMIC DNA]</scope>
    <source>
        <strain evidence="2 3">AD045</strain>
    </source>
</reference>
<feature type="compositionally biased region" description="Polar residues" evidence="1">
    <location>
        <begin position="251"/>
        <end position="265"/>
    </location>
</feature>
<protein>
    <submittedName>
        <fullName evidence="2">Uncharacterized protein</fullName>
    </submittedName>
</protein>
<evidence type="ECO:0000313" key="3">
    <source>
        <dbReference type="Proteomes" id="UP001194696"/>
    </source>
</evidence>
<name>A0ABQ7JKQ6_9FUNG</name>
<gene>
    <name evidence="2" type="ORF">BGZ96_002362</name>
</gene>
<comment type="caution">
    <text evidence="2">The sequence shown here is derived from an EMBL/GenBank/DDBJ whole genome shotgun (WGS) entry which is preliminary data.</text>
</comment>
<organism evidence="2 3">
    <name type="scientific">Linnemannia gamsii</name>
    <dbReference type="NCBI Taxonomy" id="64522"/>
    <lineage>
        <taxon>Eukaryota</taxon>
        <taxon>Fungi</taxon>
        <taxon>Fungi incertae sedis</taxon>
        <taxon>Mucoromycota</taxon>
        <taxon>Mortierellomycotina</taxon>
        <taxon>Mortierellomycetes</taxon>
        <taxon>Mortierellales</taxon>
        <taxon>Mortierellaceae</taxon>
        <taxon>Linnemannia</taxon>
    </lineage>
</organism>
<keyword evidence="3" id="KW-1185">Reference proteome</keyword>
<feature type="region of interest" description="Disordered" evidence="1">
    <location>
        <begin position="203"/>
        <end position="279"/>
    </location>
</feature>
<sequence>MDDEPRTQTLLNQANDQLVDVVALYHTETDQHVVFMDDIFNAFDVASLTIRIGNASVPLARHPSYHFIEPHCIAYNPNATLTVIIGEQRPTSSNPGRPRTPLPVSDTGSTLYEDGAVAAGPLNYAGSVIYSEMSSIKGGASWLGVRPLLEVPTEVDAESEPDMDEINAGIEHVDLEDPDSSAYHLSDDRMFIAFPDSNNSFDNNNNNLNGVGNDRSATPPLSTTSSSESGTTAGSGVSTSSATIIPPSAIETANSVTTPPASGTTAVPEPTEIDPVEATSSWASIFRTLGDLQEQYQLTPEETTKIFTEVTQSA</sequence>
<proteinExistence type="predicted"/>
<evidence type="ECO:0000313" key="2">
    <source>
        <dbReference type="EMBL" id="KAG0278492.1"/>
    </source>
</evidence>
<dbReference type="Proteomes" id="UP001194696">
    <property type="component" value="Unassembled WGS sequence"/>
</dbReference>
<accession>A0ABQ7JKQ6</accession>